<accession>A0A432Z6Q8</accession>
<evidence type="ECO:0000256" key="1">
    <source>
        <dbReference type="SAM" id="Phobius"/>
    </source>
</evidence>
<dbReference type="EMBL" id="PIQF01000004">
    <property type="protein sequence ID" value="RUO73592.1"/>
    <property type="molecule type" value="Genomic_DNA"/>
</dbReference>
<dbReference type="RefSeq" id="WP_126785396.1">
    <property type="nucleotide sequence ID" value="NZ_PIQF01000004.1"/>
</dbReference>
<protein>
    <submittedName>
        <fullName evidence="2">DUF2937 domain-containing protein</fullName>
    </submittedName>
</protein>
<dbReference type="InterPro" id="IPR016917">
    <property type="entry name" value="UCP029393"/>
</dbReference>
<keyword evidence="1" id="KW-0812">Transmembrane</keyword>
<keyword evidence="1" id="KW-1133">Transmembrane helix</keyword>
<dbReference type="InterPro" id="IPR022584">
    <property type="entry name" value="DUF2937"/>
</dbReference>
<dbReference type="AlphaFoldDB" id="A0A432Z6Q8"/>
<dbReference type="Pfam" id="PF11157">
    <property type="entry name" value="DUF2937"/>
    <property type="match status" value="1"/>
</dbReference>
<dbReference type="OrthoDB" id="7021410at2"/>
<organism evidence="2 3">
    <name type="scientific">Idiomarina seosinensis</name>
    <dbReference type="NCBI Taxonomy" id="281739"/>
    <lineage>
        <taxon>Bacteria</taxon>
        <taxon>Pseudomonadati</taxon>
        <taxon>Pseudomonadota</taxon>
        <taxon>Gammaproteobacteria</taxon>
        <taxon>Alteromonadales</taxon>
        <taxon>Idiomarinaceae</taxon>
        <taxon>Idiomarina</taxon>
    </lineage>
</organism>
<proteinExistence type="predicted"/>
<gene>
    <name evidence="2" type="ORF">CWI81_11225</name>
</gene>
<comment type="caution">
    <text evidence="2">The sequence shown here is derived from an EMBL/GenBank/DDBJ whole genome shotgun (WGS) entry which is preliminary data.</text>
</comment>
<evidence type="ECO:0000313" key="3">
    <source>
        <dbReference type="Proteomes" id="UP000287908"/>
    </source>
</evidence>
<reference evidence="2 3" key="1">
    <citation type="journal article" date="2011" name="Front. Microbiol.">
        <title>Genomic signatures of strain selection and enhancement in Bacillus atrophaeus var. globigii, a historical biowarfare simulant.</title>
        <authorList>
            <person name="Gibbons H.S."/>
            <person name="Broomall S.M."/>
            <person name="McNew L.A."/>
            <person name="Daligault H."/>
            <person name="Chapman C."/>
            <person name="Bruce D."/>
            <person name="Karavis M."/>
            <person name="Krepps M."/>
            <person name="McGregor P.A."/>
            <person name="Hong C."/>
            <person name="Park K.H."/>
            <person name="Akmal A."/>
            <person name="Feldman A."/>
            <person name="Lin J.S."/>
            <person name="Chang W.E."/>
            <person name="Higgs B.W."/>
            <person name="Demirev P."/>
            <person name="Lindquist J."/>
            <person name="Liem A."/>
            <person name="Fochler E."/>
            <person name="Read T.D."/>
            <person name="Tapia R."/>
            <person name="Johnson S."/>
            <person name="Bishop-Lilly K.A."/>
            <person name="Detter C."/>
            <person name="Han C."/>
            <person name="Sozhamannan S."/>
            <person name="Rosenzweig C.N."/>
            <person name="Skowronski E.W."/>
        </authorList>
    </citation>
    <scope>NUCLEOTIDE SEQUENCE [LARGE SCALE GENOMIC DNA]</scope>
    <source>
        <strain evidence="2 3">CL-SP19</strain>
    </source>
</reference>
<sequence length="174" mass="19836">MRAIVSYCRLILFVLGVLAGVQVPHFVDQYGKALQSHYLESEKSISEFRQEAEKYFDGDLEQLIAYYQQSDDRVFAEGGDSIDAIYQRYLLLQTTLTEFGSSPFNAYQQTFLTPVSDIRHEVSNNFSYAIQLTPAAIGMGLVIGFILAVIGEIVVRLILWPLKRNNRAKRYKPQ</sequence>
<feature type="transmembrane region" description="Helical" evidence="1">
    <location>
        <begin position="135"/>
        <end position="162"/>
    </location>
</feature>
<dbReference type="PIRSF" id="PIRSF029393">
    <property type="entry name" value="UCP029393"/>
    <property type="match status" value="1"/>
</dbReference>
<keyword evidence="1" id="KW-0472">Membrane</keyword>
<dbReference type="Proteomes" id="UP000287908">
    <property type="component" value="Unassembled WGS sequence"/>
</dbReference>
<name>A0A432Z6Q8_9GAMM</name>
<keyword evidence="3" id="KW-1185">Reference proteome</keyword>
<evidence type="ECO:0000313" key="2">
    <source>
        <dbReference type="EMBL" id="RUO73592.1"/>
    </source>
</evidence>